<dbReference type="AlphaFoldDB" id="A0A6A5R6A0"/>
<protein>
    <submittedName>
        <fullName evidence="2">Uncharacterized protein</fullName>
    </submittedName>
</protein>
<dbReference type="Proteomes" id="UP000800082">
    <property type="component" value="Unassembled WGS sequence"/>
</dbReference>
<dbReference type="RefSeq" id="XP_033442983.1">
    <property type="nucleotide sequence ID" value="XM_033594435.1"/>
</dbReference>
<feature type="compositionally biased region" description="Basic residues" evidence="1">
    <location>
        <begin position="25"/>
        <end position="34"/>
    </location>
</feature>
<feature type="region of interest" description="Disordered" evidence="1">
    <location>
        <begin position="1"/>
        <end position="114"/>
    </location>
</feature>
<keyword evidence="3" id="KW-1185">Reference proteome</keyword>
<name>A0A6A5R6A0_9PLEO</name>
<feature type="compositionally biased region" description="Basic residues" evidence="1">
    <location>
        <begin position="1"/>
        <end position="10"/>
    </location>
</feature>
<dbReference type="GeneID" id="54352103"/>
<sequence>MPAKAHRLARRRDANNLGKQMAASSRRKKNHTVKRTAIPTKSVSSEDLQGDTATTNSLDHASTLPVSKPNTASETNIPAQHPGTPDHLPKPPDSPTSKDRANKDHRTSAIVSWL</sequence>
<evidence type="ECO:0000313" key="3">
    <source>
        <dbReference type="Proteomes" id="UP000800082"/>
    </source>
</evidence>
<proteinExistence type="predicted"/>
<evidence type="ECO:0000313" key="2">
    <source>
        <dbReference type="EMBL" id="KAF1922730.1"/>
    </source>
</evidence>
<evidence type="ECO:0000256" key="1">
    <source>
        <dbReference type="SAM" id="MobiDB-lite"/>
    </source>
</evidence>
<accession>A0A6A5R6A0</accession>
<organism evidence="2 3">
    <name type="scientific">Didymella exigua CBS 183.55</name>
    <dbReference type="NCBI Taxonomy" id="1150837"/>
    <lineage>
        <taxon>Eukaryota</taxon>
        <taxon>Fungi</taxon>
        <taxon>Dikarya</taxon>
        <taxon>Ascomycota</taxon>
        <taxon>Pezizomycotina</taxon>
        <taxon>Dothideomycetes</taxon>
        <taxon>Pleosporomycetidae</taxon>
        <taxon>Pleosporales</taxon>
        <taxon>Pleosporineae</taxon>
        <taxon>Didymellaceae</taxon>
        <taxon>Didymella</taxon>
    </lineage>
</organism>
<feature type="compositionally biased region" description="Polar residues" evidence="1">
    <location>
        <begin position="39"/>
        <end position="78"/>
    </location>
</feature>
<gene>
    <name evidence="2" type="ORF">M421DRAFT_426561</name>
</gene>
<feature type="compositionally biased region" description="Basic and acidic residues" evidence="1">
    <location>
        <begin position="96"/>
        <end position="107"/>
    </location>
</feature>
<reference evidence="2" key="1">
    <citation type="journal article" date="2020" name="Stud. Mycol.">
        <title>101 Dothideomycetes genomes: a test case for predicting lifestyles and emergence of pathogens.</title>
        <authorList>
            <person name="Haridas S."/>
            <person name="Albert R."/>
            <person name="Binder M."/>
            <person name="Bloem J."/>
            <person name="Labutti K."/>
            <person name="Salamov A."/>
            <person name="Andreopoulos B."/>
            <person name="Baker S."/>
            <person name="Barry K."/>
            <person name="Bills G."/>
            <person name="Bluhm B."/>
            <person name="Cannon C."/>
            <person name="Castanera R."/>
            <person name="Culley D."/>
            <person name="Daum C."/>
            <person name="Ezra D."/>
            <person name="Gonzalez J."/>
            <person name="Henrissat B."/>
            <person name="Kuo A."/>
            <person name="Liang C."/>
            <person name="Lipzen A."/>
            <person name="Lutzoni F."/>
            <person name="Magnuson J."/>
            <person name="Mondo S."/>
            <person name="Nolan M."/>
            <person name="Ohm R."/>
            <person name="Pangilinan J."/>
            <person name="Park H.-J."/>
            <person name="Ramirez L."/>
            <person name="Alfaro M."/>
            <person name="Sun H."/>
            <person name="Tritt A."/>
            <person name="Yoshinaga Y."/>
            <person name="Zwiers L.-H."/>
            <person name="Turgeon B."/>
            <person name="Goodwin S."/>
            <person name="Spatafora J."/>
            <person name="Crous P."/>
            <person name="Grigoriev I."/>
        </authorList>
    </citation>
    <scope>NUCLEOTIDE SEQUENCE</scope>
    <source>
        <strain evidence="2">CBS 183.55</strain>
    </source>
</reference>
<dbReference type="EMBL" id="ML979016">
    <property type="protein sequence ID" value="KAF1922730.1"/>
    <property type="molecule type" value="Genomic_DNA"/>
</dbReference>